<feature type="compositionally biased region" description="Polar residues" evidence="1">
    <location>
        <begin position="89"/>
        <end position="100"/>
    </location>
</feature>
<dbReference type="AlphaFoldDB" id="A0A8H7ULC8"/>
<accession>A0A8H7ULC8</accession>
<dbReference type="PROSITE" id="PS51411">
    <property type="entry name" value="PSP1_C"/>
    <property type="match status" value="1"/>
</dbReference>
<evidence type="ECO:0000256" key="1">
    <source>
        <dbReference type="SAM" id="MobiDB-lite"/>
    </source>
</evidence>
<dbReference type="PANTHER" id="PTHR43830">
    <property type="entry name" value="PROTEIN PSP1"/>
    <property type="match status" value="1"/>
</dbReference>
<organism evidence="3 4">
    <name type="scientific">Mortierella isabellina</name>
    <name type="common">Filamentous fungus</name>
    <name type="synonym">Umbelopsis isabellina</name>
    <dbReference type="NCBI Taxonomy" id="91625"/>
    <lineage>
        <taxon>Eukaryota</taxon>
        <taxon>Fungi</taxon>
        <taxon>Fungi incertae sedis</taxon>
        <taxon>Mucoromycota</taxon>
        <taxon>Mucoromycotina</taxon>
        <taxon>Umbelopsidomycetes</taxon>
        <taxon>Umbelopsidales</taxon>
        <taxon>Umbelopsidaceae</taxon>
        <taxon>Umbelopsis</taxon>
    </lineage>
</organism>
<dbReference type="InterPro" id="IPR007557">
    <property type="entry name" value="PSP1_C"/>
</dbReference>
<reference evidence="3" key="1">
    <citation type="submission" date="2020-12" db="EMBL/GenBank/DDBJ databases">
        <title>Metabolic potential, ecology and presence of endohyphal bacteria is reflected in genomic diversity of Mucoromycotina.</title>
        <authorList>
            <person name="Muszewska A."/>
            <person name="Okrasinska A."/>
            <person name="Steczkiewicz K."/>
            <person name="Drgas O."/>
            <person name="Orlowska M."/>
            <person name="Perlinska-Lenart U."/>
            <person name="Aleksandrzak-Piekarczyk T."/>
            <person name="Szatraj K."/>
            <person name="Zielenkiewicz U."/>
            <person name="Pilsyk S."/>
            <person name="Malc E."/>
            <person name="Mieczkowski P."/>
            <person name="Kruszewska J.S."/>
            <person name="Biernat P."/>
            <person name="Pawlowska J."/>
        </authorList>
    </citation>
    <scope>NUCLEOTIDE SEQUENCE</scope>
    <source>
        <strain evidence="3">WA0000067209</strain>
    </source>
</reference>
<feature type="compositionally biased region" description="Polar residues" evidence="1">
    <location>
        <begin position="240"/>
        <end position="255"/>
    </location>
</feature>
<dbReference type="OrthoDB" id="243127at2759"/>
<gene>
    <name evidence="3" type="ORF">INT43_002460</name>
</gene>
<proteinExistence type="predicted"/>
<feature type="region of interest" description="Disordered" evidence="1">
    <location>
        <begin position="443"/>
        <end position="480"/>
    </location>
</feature>
<name>A0A8H7ULC8_MORIS</name>
<evidence type="ECO:0000259" key="2">
    <source>
        <dbReference type="PROSITE" id="PS51411"/>
    </source>
</evidence>
<feature type="domain" description="PSP1 C-terminal" evidence="2">
    <location>
        <begin position="495"/>
        <end position="580"/>
    </location>
</feature>
<dbReference type="GO" id="GO:0005737">
    <property type="term" value="C:cytoplasm"/>
    <property type="evidence" value="ECO:0007669"/>
    <property type="project" value="TreeGrafter"/>
</dbReference>
<feature type="compositionally biased region" description="Low complexity" evidence="1">
    <location>
        <begin position="256"/>
        <end position="267"/>
    </location>
</feature>
<feature type="region of interest" description="Disordered" evidence="1">
    <location>
        <begin position="46"/>
        <end position="100"/>
    </location>
</feature>
<dbReference type="EMBL" id="JAEPQZ010000001">
    <property type="protein sequence ID" value="KAG2186022.1"/>
    <property type="molecule type" value="Genomic_DNA"/>
</dbReference>
<evidence type="ECO:0000313" key="3">
    <source>
        <dbReference type="EMBL" id="KAG2186022.1"/>
    </source>
</evidence>
<protein>
    <recommendedName>
        <fullName evidence="2">PSP1 C-terminal domain-containing protein</fullName>
    </recommendedName>
</protein>
<dbReference type="InterPro" id="IPR047767">
    <property type="entry name" value="PSP1-like"/>
</dbReference>
<dbReference type="Proteomes" id="UP000654370">
    <property type="component" value="Unassembled WGS sequence"/>
</dbReference>
<dbReference type="Pfam" id="PF04468">
    <property type="entry name" value="PSP1"/>
    <property type="match status" value="1"/>
</dbReference>
<comment type="caution">
    <text evidence="3">The sequence shown here is derived from an EMBL/GenBank/DDBJ whole genome shotgun (WGS) entry which is preliminary data.</text>
</comment>
<dbReference type="PANTHER" id="PTHR43830:SF3">
    <property type="entry name" value="PROTEIN PSP1"/>
    <property type="match status" value="1"/>
</dbReference>
<sequence length="644" mass="73397">MFDMFYSRLEMDKPSEDLKDVEATSSLDDRRSSVVAIPVAKRNSTMDESWKVVGSPPRKNSFQASSHMAMAKRPSLASFKDGENESDHPLSSSFTRRGSSAGQWGSMGGFQWEGPSIFDDPAERSRIIKAVPMVPDVSSQPIYREQRSFSFSVGQDPSFFGYDDYDEIESNISSVAYQNQLATMEEEDDADFDIMLKERLRSKSSVPALGLLSAQHHLARLSERRGSEQLDEAIARRRTSTYGNDATSKFGSSYGSQRSSLLPPSSSLSQSYGYQDYTAIEHQAQRRMSQSEQMPAFQNMHPMHQMQYLSEQLDSTRLNEQNQYMNAPFNPQMMHMMPDAHGQMGIPVPHPGYPMPYMMDQNPDYHHGSYPREQQDKISYSHVADQAQLFIVEFKTSRSEVFYVADPSQLQVRTGDLVIVEADRGKDLGKVISEPISVEKATEIQKKHVQQQQQQQQQVDQAPTGDDLNQSPSDELDPVQPDTEIEAKPLELNPKRIYRLALPGEVAMLIQKAEDEQKALGLCQMKVRQKKLTMEVVDAEYQWDRRKLTFFFVADRRIDFRELVRELFKIYKTRIWMCAVYNQGCFEKISGKCLASYVLCLPCTNPPLFEINFAGNLTLERKLLNFVAHIIKVFFNIGILGRLS</sequence>
<evidence type="ECO:0000313" key="4">
    <source>
        <dbReference type="Proteomes" id="UP000654370"/>
    </source>
</evidence>
<feature type="region of interest" description="Disordered" evidence="1">
    <location>
        <begin position="237"/>
        <end position="267"/>
    </location>
</feature>
<dbReference type="NCBIfam" id="NF041131">
    <property type="entry name" value="RicT_YaaT_fam"/>
    <property type="match status" value="1"/>
</dbReference>
<keyword evidence="4" id="KW-1185">Reference proteome</keyword>